<name>X0T2K9_9ZZZZ</name>
<evidence type="ECO:0000256" key="1">
    <source>
        <dbReference type="SAM" id="MobiDB-lite"/>
    </source>
</evidence>
<protein>
    <submittedName>
        <fullName evidence="2">Uncharacterized protein</fullName>
    </submittedName>
</protein>
<gene>
    <name evidence="2" type="ORF">S01H1_14122</name>
</gene>
<sequence length="219" mass="24570">QKTSLSDQVISTLPPPPVAEDMKLPGDDGSGSASTNLEEVDPPTVAAGTPLRLKRVPTREEAFVEFWQHLAIQSKQWRHKVTASFFKGIEPFVARVSEVEGREALWHVGFEAVRSGDLETGQVYLREAYEGYVNASGRLHRWHDERIASTAMHLAWLEDDPEVAVRLLEKACAVESPFQTGRVVQAARLAAVTGSEELRDYYVERLRKVNPEMARAFDR</sequence>
<organism evidence="2">
    <name type="scientific">marine sediment metagenome</name>
    <dbReference type="NCBI Taxonomy" id="412755"/>
    <lineage>
        <taxon>unclassified sequences</taxon>
        <taxon>metagenomes</taxon>
        <taxon>ecological metagenomes</taxon>
    </lineage>
</organism>
<feature type="region of interest" description="Disordered" evidence="1">
    <location>
        <begin position="1"/>
        <end position="45"/>
    </location>
</feature>
<accession>X0T2K9</accession>
<reference evidence="2" key="1">
    <citation type="journal article" date="2014" name="Front. Microbiol.">
        <title>High frequency of phylogenetically diverse reductive dehalogenase-homologous genes in deep subseafloor sedimentary metagenomes.</title>
        <authorList>
            <person name="Kawai M."/>
            <person name="Futagami T."/>
            <person name="Toyoda A."/>
            <person name="Takaki Y."/>
            <person name="Nishi S."/>
            <person name="Hori S."/>
            <person name="Arai W."/>
            <person name="Tsubouchi T."/>
            <person name="Morono Y."/>
            <person name="Uchiyama I."/>
            <person name="Ito T."/>
            <person name="Fujiyama A."/>
            <person name="Inagaki F."/>
            <person name="Takami H."/>
        </authorList>
    </citation>
    <scope>NUCLEOTIDE SEQUENCE</scope>
    <source>
        <strain evidence="2">Expedition CK06-06</strain>
    </source>
</reference>
<feature type="compositionally biased region" description="Polar residues" evidence="1">
    <location>
        <begin position="1"/>
        <end position="11"/>
    </location>
</feature>
<comment type="caution">
    <text evidence="2">The sequence shown here is derived from an EMBL/GenBank/DDBJ whole genome shotgun (WGS) entry which is preliminary data.</text>
</comment>
<proteinExistence type="predicted"/>
<dbReference type="AlphaFoldDB" id="X0T2K9"/>
<evidence type="ECO:0000313" key="2">
    <source>
        <dbReference type="EMBL" id="GAF81571.1"/>
    </source>
</evidence>
<dbReference type="EMBL" id="BARS01007327">
    <property type="protein sequence ID" value="GAF81571.1"/>
    <property type="molecule type" value="Genomic_DNA"/>
</dbReference>
<feature type="non-terminal residue" evidence="2">
    <location>
        <position position="1"/>
    </location>
</feature>